<feature type="domain" description="Peptidase M48" evidence="9">
    <location>
        <begin position="295"/>
        <end position="540"/>
    </location>
</feature>
<dbReference type="InterPro" id="IPR001915">
    <property type="entry name" value="Peptidase_M48"/>
</dbReference>
<dbReference type="GO" id="GO:0046872">
    <property type="term" value="F:metal ion binding"/>
    <property type="evidence" value="ECO:0007669"/>
    <property type="project" value="UniProtKB-KW"/>
</dbReference>
<keyword evidence="11" id="KW-1185">Reference proteome</keyword>
<name>A0A4Y7PNY7_9AGAM</name>
<dbReference type="GO" id="GO:0006515">
    <property type="term" value="P:protein quality control for misfolded or incompletely synthesized proteins"/>
    <property type="evidence" value="ECO:0007669"/>
    <property type="project" value="TreeGrafter"/>
</dbReference>
<keyword evidence="4" id="KW-0378">Hydrolase</keyword>
<keyword evidence="8" id="KW-0472">Membrane</keyword>
<evidence type="ECO:0000256" key="8">
    <source>
        <dbReference type="SAM" id="Phobius"/>
    </source>
</evidence>
<feature type="region of interest" description="Disordered" evidence="7">
    <location>
        <begin position="551"/>
        <end position="574"/>
    </location>
</feature>
<keyword evidence="6" id="KW-0482">Metalloprotease</keyword>
<reference evidence="10 11" key="1">
    <citation type="submission" date="2018-06" db="EMBL/GenBank/DDBJ databases">
        <title>A transcriptomic atlas of mushroom development highlights an independent origin of complex multicellularity.</title>
        <authorList>
            <consortium name="DOE Joint Genome Institute"/>
            <person name="Krizsan K."/>
            <person name="Almasi E."/>
            <person name="Merenyi Z."/>
            <person name="Sahu N."/>
            <person name="Viragh M."/>
            <person name="Koszo T."/>
            <person name="Mondo S."/>
            <person name="Kiss B."/>
            <person name="Balint B."/>
            <person name="Kues U."/>
            <person name="Barry K."/>
            <person name="Hegedus J.C."/>
            <person name="Henrissat B."/>
            <person name="Johnson J."/>
            <person name="Lipzen A."/>
            <person name="Ohm R."/>
            <person name="Nagy I."/>
            <person name="Pangilinan J."/>
            <person name="Yan J."/>
            <person name="Xiong Y."/>
            <person name="Grigoriev I.V."/>
            <person name="Hibbett D.S."/>
            <person name="Nagy L.G."/>
        </authorList>
    </citation>
    <scope>NUCLEOTIDE SEQUENCE [LARGE SCALE GENOMIC DNA]</scope>
    <source>
        <strain evidence="10 11">SZMC22713</strain>
    </source>
</reference>
<keyword evidence="2" id="KW-0645">Protease</keyword>
<dbReference type="GO" id="GO:0005743">
    <property type="term" value="C:mitochondrial inner membrane"/>
    <property type="evidence" value="ECO:0007669"/>
    <property type="project" value="TreeGrafter"/>
</dbReference>
<dbReference type="OrthoDB" id="7464992at2759"/>
<dbReference type="PANTHER" id="PTHR22726:SF18">
    <property type="entry name" value="PEPTIDASE M48 DOMAIN-CONTAINING PROTEIN"/>
    <property type="match status" value="1"/>
</dbReference>
<keyword evidence="8" id="KW-0812">Transmembrane</keyword>
<dbReference type="InterPro" id="IPR051156">
    <property type="entry name" value="Mito/Outer_Membr_Metalloprot"/>
</dbReference>
<comment type="cofactor">
    <cofactor evidence="1">
        <name>Zn(2+)</name>
        <dbReference type="ChEBI" id="CHEBI:29105"/>
    </cofactor>
</comment>
<dbReference type="VEuPathDB" id="FungiDB:BD410DRAFT_755349"/>
<evidence type="ECO:0000256" key="1">
    <source>
        <dbReference type="ARBA" id="ARBA00001947"/>
    </source>
</evidence>
<keyword evidence="8" id="KW-1133">Transmembrane helix</keyword>
<evidence type="ECO:0000256" key="3">
    <source>
        <dbReference type="ARBA" id="ARBA00022723"/>
    </source>
</evidence>
<evidence type="ECO:0000256" key="5">
    <source>
        <dbReference type="ARBA" id="ARBA00022833"/>
    </source>
</evidence>
<protein>
    <recommendedName>
        <fullName evidence="9">Peptidase M48 domain-containing protein</fullName>
    </recommendedName>
</protein>
<proteinExistence type="predicted"/>
<dbReference type="GO" id="GO:0034982">
    <property type="term" value="P:mitochondrial protein processing"/>
    <property type="evidence" value="ECO:0007669"/>
    <property type="project" value="TreeGrafter"/>
</dbReference>
<accession>A0A4Y7PNY7</accession>
<evidence type="ECO:0000313" key="11">
    <source>
        <dbReference type="Proteomes" id="UP000294933"/>
    </source>
</evidence>
<evidence type="ECO:0000256" key="6">
    <source>
        <dbReference type="ARBA" id="ARBA00023049"/>
    </source>
</evidence>
<evidence type="ECO:0000256" key="4">
    <source>
        <dbReference type="ARBA" id="ARBA00022801"/>
    </source>
</evidence>
<dbReference type="AlphaFoldDB" id="A0A4Y7PNY7"/>
<dbReference type="PANTHER" id="PTHR22726">
    <property type="entry name" value="METALLOENDOPEPTIDASE OMA1"/>
    <property type="match status" value="1"/>
</dbReference>
<organism evidence="10 11">
    <name type="scientific">Rickenella mellea</name>
    <dbReference type="NCBI Taxonomy" id="50990"/>
    <lineage>
        <taxon>Eukaryota</taxon>
        <taxon>Fungi</taxon>
        <taxon>Dikarya</taxon>
        <taxon>Basidiomycota</taxon>
        <taxon>Agaricomycotina</taxon>
        <taxon>Agaricomycetes</taxon>
        <taxon>Hymenochaetales</taxon>
        <taxon>Rickenellaceae</taxon>
        <taxon>Rickenella</taxon>
    </lineage>
</organism>
<dbReference type="Proteomes" id="UP000294933">
    <property type="component" value="Unassembled WGS sequence"/>
</dbReference>
<feature type="transmembrane region" description="Helical" evidence="8">
    <location>
        <begin position="147"/>
        <end position="168"/>
    </location>
</feature>
<evidence type="ECO:0000256" key="2">
    <source>
        <dbReference type="ARBA" id="ARBA00022670"/>
    </source>
</evidence>
<dbReference type="Pfam" id="PF01435">
    <property type="entry name" value="Peptidase_M48"/>
    <property type="match status" value="1"/>
</dbReference>
<dbReference type="EMBL" id="ML170240">
    <property type="protein sequence ID" value="TDL16562.1"/>
    <property type="molecule type" value="Genomic_DNA"/>
</dbReference>
<gene>
    <name evidence="10" type="ORF">BD410DRAFT_755349</name>
</gene>
<dbReference type="GO" id="GO:0004222">
    <property type="term" value="F:metalloendopeptidase activity"/>
    <property type="evidence" value="ECO:0007669"/>
    <property type="project" value="InterPro"/>
</dbReference>
<keyword evidence="5" id="KW-0862">Zinc</keyword>
<evidence type="ECO:0000256" key="7">
    <source>
        <dbReference type="SAM" id="MobiDB-lite"/>
    </source>
</evidence>
<feature type="compositionally biased region" description="Low complexity" evidence="7">
    <location>
        <begin position="554"/>
        <end position="574"/>
    </location>
</feature>
<evidence type="ECO:0000259" key="9">
    <source>
        <dbReference type="Pfam" id="PF01435"/>
    </source>
</evidence>
<keyword evidence="3" id="KW-0479">Metal-binding</keyword>
<evidence type="ECO:0000313" key="10">
    <source>
        <dbReference type="EMBL" id="TDL16562.1"/>
    </source>
</evidence>
<sequence>MLRTSVLRRLPPPINRYPPVAHFHHRPSCSRQLQHSQFRLARTSSLLVIDPDRLRNARHIEETSRAFHSTAKRDGWPIIGLYLASALKTSASLEFVRMAGRIALTFVPVVLMGNHKARRYIRHVIQDKPELEEKKLSLQNKIRKSTIFYRTLIVIPLLLFSLTLISSVERTPLTGRWRLILLSPEEENEIAAQLAGTGWYQAVGEILNQDSDTTPSIIPPTDWRYKWVLSVLRLLESTIPILAAEKDAGTQWLDRGPDDLPLPPPAKYPLKQRPNAKEYLRWFCDMHSAKKVHPTAHNIPGPPYSLLIVDKPDCQNAFSYGFGPDGGGGIVVYSGFLDEILSQDKDQNASTSDHTSEGGFWSSLLGALSPPPSPQAPHPTPEQTERLAILLAHELAHLILSHHLETLSTGTVIIPGTVSLVADIVRALAFPITMMFGPFVNDAVANLGKLGQGEVGKLHEYCTSIIQEYEADTVSTRLLAHSGFDARSAVTFWETRHAMQMAECTPKYAEENKARPTGLARRIMGATHPVHEDRVLRLKAELDRWVSERDEVLASASPPSRSGGSPTTTAVAST</sequence>